<reference evidence="1 2" key="1">
    <citation type="journal article" date="2016" name="Mol. Biol. Evol.">
        <title>Comparative Genomics of Early-Diverging Mushroom-Forming Fungi Provides Insights into the Origins of Lignocellulose Decay Capabilities.</title>
        <authorList>
            <person name="Nagy L.G."/>
            <person name="Riley R."/>
            <person name="Tritt A."/>
            <person name="Adam C."/>
            <person name="Daum C."/>
            <person name="Floudas D."/>
            <person name="Sun H."/>
            <person name="Yadav J.S."/>
            <person name="Pangilinan J."/>
            <person name="Larsson K.H."/>
            <person name="Matsuura K."/>
            <person name="Barry K."/>
            <person name="Labutti K."/>
            <person name="Kuo R."/>
            <person name="Ohm R.A."/>
            <person name="Bhattacharya S.S."/>
            <person name="Shirouzu T."/>
            <person name="Yoshinaga Y."/>
            <person name="Martin F.M."/>
            <person name="Grigoriev I.V."/>
            <person name="Hibbett D.S."/>
        </authorList>
    </citation>
    <scope>NUCLEOTIDE SEQUENCE [LARGE SCALE GENOMIC DNA]</scope>
    <source>
        <strain evidence="1 2">HHB12029</strain>
    </source>
</reference>
<keyword evidence="2" id="KW-1185">Reference proteome</keyword>
<dbReference type="InParanoid" id="A0A165EMA9"/>
<accession>A0A165EMA9</accession>
<organism evidence="1 2">
    <name type="scientific">Exidia glandulosa HHB12029</name>
    <dbReference type="NCBI Taxonomy" id="1314781"/>
    <lineage>
        <taxon>Eukaryota</taxon>
        <taxon>Fungi</taxon>
        <taxon>Dikarya</taxon>
        <taxon>Basidiomycota</taxon>
        <taxon>Agaricomycotina</taxon>
        <taxon>Agaricomycetes</taxon>
        <taxon>Auriculariales</taxon>
        <taxon>Exidiaceae</taxon>
        <taxon>Exidia</taxon>
    </lineage>
</organism>
<dbReference type="EMBL" id="KV426131">
    <property type="protein sequence ID" value="KZV87273.1"/>
    <property type="molecule type" value="Genomic_DNA"/>
</dbReference>
<protein>
    <recommendedName>
        <fullName evidence="3">F-box domain-containing protein</fullName>
    </recommendedName>
</protein>
<name>A0A165EMA9_EXIGL</name>
<evidence type="ECO:0000313" key="2">
    <source>
        <dbReference type="Proteomes" id="UP000077266"/>
    </source>
</evidence>
<sequence>MLSIACDMSLDRILGTLIDHELLDTVATIRIGADEELLACLPFLERCLSMRNLELVNPRASSLQDPIPPSHALTRLQCLTVSFGFDPLPPYADFIVLLRMLPLLKTLRVFCTTFLAFADSSDDMNLSNRLNLPLVEYHARGMYPGCHLPILAARMTLRTLYLTAMSLSPAFLVPHALGPGMEYSTPRGQTIVRESRQIFDALILVAPRLHTLFISAHRWSQMYNNPETSHLLHLVPIFSAFRELRYLYLSVQLDTDPEMDELAELLGAMTCALHELRLYFEPLLGRVRHIAAAADILHTLVCLHRLRTVVVVIRPQQNDNDALEAAFQPFREFCRPRRVKFRGIVLSQ</sequence>
<dbReference type="SUPFAM" id="SSF52047">
    <property type="entry name" value="RNI-like"/>
    <property type="match status" value="1"/>
</dbReference>
<evidence type="ECO:0008006" key="3">
    <source>
        <dbReference type="Google" id="ProtNLM"/>
    </source>
</evidence>
<proteinExistence type="predicted"/>
<gene>
    <name evidence="1" type="ORF">EXIGLDRAFT_773849</name>
</gene>
<evidence type="ECO:0000313" key="1">
    <source>
        <dbReference type="EMBL" id="KZV87273.1"/>
    </source>
</evidence>
<dbReference type="AlphaFoldDB" id="A0A165EMA9"/>
<dbReference type="Proteomes" id="UP000077266">
    <property type="component" value="Unassembled WGS sequence"/>
</dbReference>